<gene>
    <name evidence="4" type="ORF">CCMP2556_LOCUS43758</name>
</gene>
<keyword evidence="1" id="KW-0596">Phosphopantetheine</keyword>
<dbReference type="SUPFAM" id="SSF56801">
    <property type="entry name" value="Acetyl-CoA synthetase-like"/>
    <property type="match status" value="2"/>
</dbReference>
<dbReference type="PANTHER" id="PTHR45527:SF1">
    <property type="entry name" value="FATTY ACID SYNTHASE"/>
    <property type="match status" value="1"/>
</dbReference>
<evidence type="ECO:0000313" key="4">
    <source>
        <dbReference type="EMBL" id="CAK9091181.1"/>
    </source>
</evidence>
<dbReference type="InterPro" id="IPR000873">
    <property type="entry name" value="AMP-dep_synth/lig_dom"/>
</dbReference>
<dbReference type="InterPro" id="IPR020845">
    <property type="entry name" value="AMP-binding_CS"/>
</dbReference>
<dbReference type="PROSITE" id="PS50075">
    <property type="entry name" value="CARRIER"/>
    <property type="match status" value="1"/>
</dbReference>
<reference evidence="4 5" key="1">
    <citation type="submission" date="2024-02" db="EMBL/GenBank/DDBJ databases">
        <authorList>
            <person name="Chen Y."/>
            <person name="Shah S."/>
            <person name="Dougan E. K."/>
            <person name="Thang M."/>
            <person name="Chan C."/>
        </authorList>
    </citation>
    <scope>NUCLEOTIDE SEQUENCE [LARGE SCALE GENOMIC DNA]</scope>
</reference>
<keyword evidence="5" id="KW-1185">Reference proteome</keyword>
<dbReference type="Gene3D" id="3.30.559.30">
    <property type="entry name" value="Nonribosomal peptide synthetase, condensation domain"/>
    <property type="match status" value="1"/>
</dbReference>
<evidence type="ECO:0000256" key="1">
    <source>
        <dbReference type="ARBA" id="ARBA00022450"/>
    </source>
</evidence>
<dbReference type="Gene3D" id="3.30.559.10">
    <property type="entry name" value="Chloramphenicol acetyltransferase-like domain"/>
    <property type="match status" value="1"/>
</dbReference>
<dbReference type="Pfam" id="PF00668">
    <property type="entry name" value="Condensation"/>
    <property type="match status" value="2"/>
</dbReference>
<dbReference type="Pfam" id="PF00501">
    <property type="entry name" value="AMP-binding"/>
    <property type="match status" value="2"/>
</dbReference>
<protein>
    <recommendedName>
        <fullName evidence="3">Carrier domain-containing protein</fullName>
    </recommendedName>
</protein>
<dbReference type="InterPro" id="IPR023213">
    <property type="entry name" value="CAT-like_dom_sf"/>
</dbReference>
<dbReference type="InterPro" id="IPR045851">
    <property type="entry name" value="AMP-bd_C_sf"/>
</dbReference>
<dbReference type="PROSITE" id="PS00455">
    <property type="entry name" value="AMP_BINDING"/>
    <property type="match status" value="2"/>
</dbReference>
<dbReference type="SUPFAM" id="SSF52777">
    <property type="entry name" value="CoA-dependent acyltransferases"/>
    <property type="match status" value="2"/>
</dbReference>
<proteinExistence type="predicted"/>
<feature type="domain" description="Carrier" evidence="3">
    <location>
        <begin position="389"/>
        <end position="468"/>
    </location>
</feature>
<dbReference type="SUPFAM" id="SSF47336">
    <property type="entry name" value="ACP-like"/>
    <property type="match status" value="1"/>
</dbReference>
<sequence length="1505" mass="166220">MVEDLKEFDLRLRVRREPWPYLSMEAPSLMVFTSGSTGRPKGVLLSMRALLAHVLFTSKHFDFKHGQAVLQHTSWTFDAPNCEIWPAILAGATVVISKQHGSKDFQYISALVDEHRVSHALFVPSLLAEILESSALPRSLRSLVVVGEACSLRLAHRILEAPLSLNNFYGPSEAGIGATIYEVDKISTVPHNVQTLPIGRPVSWHQVLLLDPQLRPAVGRAGQIGIMGEGLASGYLHLPEETKAKFIQTPQAIRDVFPQCGSRLYLTGDVGRYCQDDLLEFVGRLDNQVKLRGQRVELGEVEETLLSAPAVTEAVAIVHSDRLIGYVSLLQGVEEGEAARQCVEKTRQRLPRYMWPELVVVKEWPRGRTGKVDRKALPVPTVCVQDTIAPRTPLEKKLLEAICQVLRRNLDCTSVHADFFALGGTSLKAASLLSALRAQVPEASSLQFDEVYAHPSASTLAQLLSSAREVMPMRGPAPVEGLMPASLGQEHMLVLHELQPGSSAYNSPLLLRLEGHLDRAAFATAIERVIARHDVLRSNLLRDFIDGEPAVVQVTTSTGEFHYDMEYWTSSVSDSRPVRHHLRPQTLGGRLKSPGPVSWEDGELHRADSRTSWFDRAGSSHALTTSRSRASVFFRERPASRSPAWQMYNSPPLRSPGPDALPLMDMSSRSLTFDERRSLAVDTMLSLLMDEARKPFDLRDDSLIRVILAKVTSEPPVHYLLLNLHHSVTDGRSLAVLRHELTTVYNQNCLKQAVQLPALSMQYQDYAYWQRQWMAQGRLDKELAYWRVQLQSLPALQVPTDFPRPPTLPLEGGQVCLQFPAALANRLRSLARAKGATLFTVLLGLFAVVLGRYGGALDLAIASPVANRHGPAVEQLIGYFVNTVIFRVSLQKASFEELLMRLRDVVLGAFKHASVPYAVVLEAAQLDAAAIPAMFVLQDKDEMSWSMEGLRVEQVELERTAALFDVTCEMQEMPGTSGGLQGFIVYNKHLWTLQRAERFAQAFQALATAIAEEPAADLLTLPVTSTSERTCILEWGGHNKPSISPTPLIKTFQMQLLQCRHEPAILVDDRTVTYEEFGTQVTALAAALKLKLGQAFGESLLVGLLLARSVDLAVAIWATLGAGAAYVPIDPEYPLERIKHILENAQPKLVMCREAQRHFCGNLEVWSTQEWPISSSISVEHIEQAPPLHLAYVIYTSGSTGKPKGVAVEHRAAANMAREQIALMKISREDRVLQFFKPAFDGAVQEYLSTFCAGACLVLWGEDTGFAQALKTFGVTCATLTPSALSVLSPLQLPKLQKLAVAAESCPPSLVDTWARGRHLVNAYGPSENTVVSTWAELDGRELSRLSSFIIEVEGGADDIDRRSSLSEGRERATQHVPIGRPVMGVQCYVFEATRCKALQPIGAPGELCLGGDQLARGYYRDPVRTAEKFVPNPLNGKRMYKTGDLVMWLPSSELLYLGRNDEMVKVRGFRIELTEVEAALGALGAQAERHGSLSQFGKQNPYSQ</sequence>
<evidence type="ECO:0000259" key="3">
    <source>
        <dbReference type="PROSITE" id="PS50075"/>
    </source>
</evidence>
<dbReference type="Pfam" id="PF13193">
    <property type="entry name" value="AMP-binding_C"/>
    <property type="match status" value="1"/>
</dbReference>
<dbReference type="Gene3D" id="3.30.300.30">
    <property type="match status" value="1"/>
</dbReference>
<evidence type="ECO:0000256" key="2">
    <source>
        <dbReference type="ARBA" id="ARBA00022553"/>
    </source>
</evidence>
<dbReference type="InterPro" id="IPR025110">
    <property type="entry name" value="AMP-bd_C"/>
</dbReference>
<dbReference type="InterPro" id="IPR036736">
    <property type="entry name" value="ACP-like_sf"/>
</dbReference>
<dbReference type="InterPro" id="IPR001242">
    <property type="entry name" value="Condensation_dom"/>
</dbReference>
<dbReference type="CDD" id="cd05930">
    <property type="entry name" value="A_NRPS"/>
    <property type="match status" value="1"/>
</dbReference>
<dbReference type="PANTHER" id="PTHR45527">
    <property type="entry name" value="NONRIBOSOMAL PEPTIDE SYNTHETASE"/>
    <property type="match status" value="1"/>
</dbReference>
<dbReference type="Pfam" id="PF00550">
    <property type="entry name" value="PP-binding"/>
    <property type="match status" value="1"/>
</dbReference>
<comment type="caution">
    <text evidence="4">The sequence shown here is derived from an EMBL/GenBank/DDBJ whole genome shotgun (WGS) entry which is preliminary data.</text>
</comment>
<dbReference type="Proteomes" id="UP001642484">
    <property type="component" value="Unassembled WGS sequence"/>
</dbReference>
<dbReference type="Gene3D" id="3.40.50.12780">
    <property type="entry name" value="N-terminal domain of ligase-like"/>
    <property type="match status" value="2"/>
</dbReference>
<dbReference type="Gene3D" id="1.10.1200.10">
    <property type="entry name" value="ACP-like"/>
    <property type="match status" value="1"/>
</dbReference>
<organism evidence="4 5">
    <name type="scientific">Durusdinium trenchii</name>
    <dbReference type="NCBI Taxonomy" id="1381693"/>
    <lineage>
        <taxon>Eukaryota</taxon>
        <taxon>Sar</taxon>
        <taxon>Alveolata</taxon>
        <taxon>Dinophyceae</taxon>
        <taxon>Suessiales</taxon>
        <taxon>Symbiodiniaceae</taxon>
        <taxon>Durusdinium</taxon>
    </lineage>
</organism>
<dbReference type="EMBL" id="CAXAMN010024929">
    <property type="protein sequence ID" value="CAK9091181.1"/>
    <property type="molecule type" value="Genomic_DNA"/>
</dbReference>
<evidence type="ECO:0000313" key="5">
    <source>
        <dbReference type="Proteomes" id="UP001642484"/>
    </source>
</evidence>
<keyword evidence="2" id="KW-0597">Phosphoprotein</keyword>
<accession>A0ABP0QW47</accession>
<dbReference type="InterPro" id="IPR042099">
    <property type="entry name" value="ANL_N_sf"/>
</dbReference>
<dbReference type="CDD" id="cd19531">
    <property type="entry name" value="LCL_NRPS-like"/>
    <property type="match status" value="1"/>
</dbReference>
<dbReference type="InterPro" id="IPR009081">
    <property type="entry name" value="PP-bd_ACP"/>
</dbReference>
<name>A0ABP0QW47_9DINO</name>